<feature type="domain" description="DUF6268" evidence="2">
    <location>
        <begin position="115"/>
        <end position="308"/>
    </location>
</feature>
<keyword evidence="1" id="KW-0732">Signal</keyword>
<keyword evidence="4" id="KW-1185">Reference proteome</keyword>
<proteinExistence type="predicted"/>
<dbReference type="Pfam" id="PF19783">
    <property type="entry name" value="DUF6268"/>
    <property type="match status" value="1"/>
</dbReference>
<reference evidence="3 4" key="1">
    <citation type="submission" date="2022-10" db="EMBL/GenBank/DDBJ databases">
        <title>Luteolibacter arcticus strain CCTCC AB 2014275, whole genome shotgun sequencing project.</title>
        <authorList>
            <person name="Zhao G."/>
            <person name="Shen L."/>
        </authorList>
    </citation>
    <scope>NUCLEOTIDE SEQUENCE [LARGE SCALE GENOMIC DNA]</scope>
    <source>
        <strain evidence="3 4">CCTCC AB 2014275</strain>
    </source>
</reference>
<sequence>MFNNIRRRLAVLPLLSTAAFAGDPATPAAIITPSASGFDLTKFINAAEVNYVGSFDMDFDNSVGNLDTHAFQASAFLSKPIQFAGDWQFIPQFSYEAMLMSTNGPIPSLILRDEDLHELEFSFYFVRMKDTSPWVYTAWLNPSLATDFQGVNGHDIFVDAAGAVGYQVNDHLLLGAGVAGLNLTGDINIVGGPGFAWQPNDQTLIALYGPNFKASYDVSPKWRVGFEVRPNGGIWNIDTAIGDANIDYSNYRAGLTSSHNIAGDLWLSYGAGMTFGGEINVTTMEGSKPFQNQLDDLESGLYGFVGLDLKSW</sequence>
<evidence type="ECO:0000256" key="1">
    <source>
        <dbReference type="SAM" id="SignalP"/>
    </source>
</evidence>
<name>A0ABT3GKT7_9BACT</name>
<evidence type="ECO:0000313" key="4">
    <source>
        <dbReference type="Proteomes" id="UP001320876"/>
    </source>
</evidence>
<dbReference type="RefSeq" id="WP_264488229.1">
    <property type="nucleotide sequence ID" value="NZ_JAPDDT010000007.1"/>
</dbReference>
<protein>
    <submittedName>
        <fullName evidence="3">DUF6268 family outer membrane beta-barrel protein</fullName>
    </submittedName>
</protein>
<gene>
    <name evidence="3" type="ORF">OKA05_16255</name>
</gene>
<organism evidence="3 4">
    <name type="scientific">Luteolibacter arcticus</name>
    <dbReference type="NCBI Taxonomy" id="1581411"/>
    <lineage>
        <taxon>Bacteria</taxon>
        <taxon>Pseudomonadati</taxon>
        <taxon>Verrucomicrobiota</taxon>
        <taxon>Verrucomicrobiia</taxon>
        <taxon>Verrucomicrobiales</taxon>
        <taxon>Verrucomicrobiaceae</taxon>
        <taxon>Luteolibacter</taxon>
    </lineage>
</organism>
<dbReference type="SUPFAM" id="SSF103515">
    <property type="entry name" value="Autotransporter"/>
    <property type="match status" value="1"/>
</dbReference>
<dbReference type="Proteomes" id="UP001320876">
    <property type="component" value="Unassembled WGS sequence"/>
</dbReference>
<evidence type="ECO:0000259" key="2">
    <source>
        <dbReference type="Pfam" id="PF19783"/>
    </source>
</evidence>
<accession>A0ABT3GKT7</accession>
<evidence type="ECO:0000313" key="3">
    <source>
        <dbReference type="EMBL" id="MCW1924121.1"/>
    </source>
</evidence>
<dbReference type="InterPro" id="IPR036709">
    <property type="entry name" value="Autotransporte_beta_dom_sf"/>
</dbReference>
<comment type="caution">
    <text evidence="3">The sequence shown here is derived from an EMBL/GenBank/DDBJ whole genome shotgun (WGS) entry which is preliminary data.</text>
</comment>
<dbReference type="EMBL" id="JAPDDT010000007">
    <property type="protein sequence ID" value="MCW1924121.1"/>
    <property type="molecule type" value="Genomic_DNA"/>
</dbReference>
<dbReference type="InterPro" id="IPR046235">
    <property type="entry name" value="DUF6268"/>
</dbReference>
<feature type="signal peptide" evidence="1">
    <location>
        <begin position="1"/>
        <end position="21"/>
    </location>
</feature>
<feature type="chain" id="PRO_5045170759" evidence="1">
    <location>
        <begin position="22"/>
        <end position="312"/>
    </location>
</feature>